<evidence type="ECO:0000313" key="3">
    <source>
        <dbReference type="Proteomes" id="UP000000483"/>
    </source>
</evidence>
<sequence>MPLDKQAKPFFSHGSRWLRADFHLHTRADREFCYTGEDSYYFSSYIQGLKKTEIRIGVITNHNKFDLAEFNSLRQTAKRENIFLLPGVEHSVGDGANGIHTLIVFSDEWLENGQDYINQFLNVAFQGRTPQEYENANGRSSLSLIDTIKKLEGYQRDFFLVFAHVEERSGLWHELDGGRMQELGENEFFRRRSLAFQKVRTHDISDRKCRIKVRAWLGEAYPAEVEGSDCKSIDQIGQGGCCYLKIGSFTFAAVKYALLDHANRLSGELNRHDSSHILSATFDGGVLDGKTIYFSPELNTLIGIRGSGKSSILEAMRYGLDIPFGEKALDQDYKRFLVDHVLGSGGKVTIQAVDRRGQRYEVRRICRERPDVYVEGILQPGISIRETILHKPIYFGQKDLSSTGEGFEKDLVEKLVGEKLTGIRSKIEAQRQKVSDTINQLERLANVAEKKEEYESKKRDAEFRLKFYKDHGVEEKLQKQVDFDADSRKCHHVISLVKDYLAGLEEFINRYEDDLKNECIYTSRQNTVFFDAFFVNYKKLIAGFLQIKEVLADGKKTLSELQEKFKEFEILKDGLKEEFAEIERKLFEEFKGSGAKAIRPDEFRQLRKTVDQAKQMLEALNKQEDQRIIFNLELLQELATLNNLWLEEYQAVQAELGKVNRSHSSLKIKAEFKGDKKAFAGFMKDVFGGSRIRQTTFENLAKEFTDFGAIFRELDKAKTIIGNALVQVFEKYFTENLASLLTWQVPNRFVIKYRDKELKHHSLGQRASALILFILSQQDNDLIIIDQPEDDLDNQTIYEDVIKLIRTLKPRTQFIFATHNANFPVLGDAEQIISCAYADDSISITSGSIDCPDMQRKIVDIMEGGEEAFKQRKRIYEIWKPRSS</sequence>
<dbReference type="eggNOG" id="COG0613">
    <property type="taxonomic scope" value="Bacteria"/>
</dbReference>
<dbReference type="InterPro" id="IPR054787">
    <property type="entry name" value="TrlF_ATPase"/>
</dbReference>
<dbReference type="InterPro" id="IPR016195">
    <property type="entry name" value="Pol/histidinol_Pase-like"/>
</dbReference>
<dbReference type="Gene3D" id="3.20.20.140">
    <property type="entry name" value="Metal-dependent hydrolases"/>
    <property type="match status" value="1"/>
</dbReference>
<dbReference type="PANTHER" id="PTHR32182:SF22">
    <property type="entry name" value="ATP-DEPENDENT ENDONUCLEASE, OLD FAMILY-RELATED"/>
    <property type="match status" value="1"/>
</dbReference>
<gene>
    <name evidence="2" type="ordered locus">Desac_0721</name>
</gene>
<keyword evidence="1" id="KW-0175">Coiled coil</keyword>
<dbReference type="AlphaFoldDB" id="F2NGI8"/>
<dbReference type="Gene3D" id="3.40.50.300">
    <property type="entry name" value="P-loop containing nucleotide triphosphate hydrolases"/>
    <property type="match status" value="2"/>
</dbReference>
<dbReference type="NCBIfam" id="NF045780">
    <property type="entry name" value="TrlF_fam_ATP"/>
    <property type="match status" value="1"/>
</dbReference>
<dbReference type="SUPFAM" id="SSF89550">
    <property type="entry name" value="PHP domain-like"/>
    <property type="match status" value="1"/>
</dbReference>
<dbReference type="Proteomes" id="UP000000483">
    <property type="component" value="Chromosome"/>
</dbReference>
<dbReference type="HOGENOM" id="CLU_006611_0_1_7"/>
<dbReference type="STRING" id="880072.Desac_0721"/>
<name>F2NGI8_DESAR</name>
<organism evidence="2 3">
    <name type="scientific">Desulfobacca acetoxidans (strain ATCC 700848 / DSM 11109 / ASRB2)</name>
    <dbReference type="NCBI Taxonomy" id="880072"/>
    <lineage>
        <taxon>Bacteria</taxon>
        <taxon>Pseudomonadati</taxon>
        <taxon>Thermodesulfobacteriota</taxon>
        <taxon>Desulfobaccia</taxon>
        <taxon>Desulfobaccales</taxon>
        <taxon>Desulfobaccaceae</taxon>
        <taxon>Desulfobacca</taxon>
    </lineage>
</organism>
<evidence type="ECO:0008006" key="4">
    <source>
        <dbReference type="Google" id="ProtNLM"/>
    </source>
</evidence>
<keyword evidence="3" id="KW-1185">Reference proteome</keyword>
<dbReference type="eggNOG" id="COG1196">
    <property type="taxonomic scope" value="Bacteria"/>
</dbReference>
<dbReference type="PANTHER" id="PTHR32182">
    <property type="entry name" value="DNA REPLICATION AND REPAIR PROTEIN RECF"/>
    <property type="match status" value="1"/>
</dbReference>
<dbReference type="OrthoDB" id="9791620at2"/>
<dbReference type="KEGG" id="dao:Desac_0721"/>
<reference evidence="2 3" key="1">
    <citation type="journal article" date="2011" name="Stand. Genomic Sci.">
        <title>Complete genome sequence of the acetate-degrading sulfate reducer Desulfobacca acetoxidans type strain (ASRB2).</title>
        <authorList>
            <person name="Goker M."/>
            <person name="Teshima H."/>
            <person name="Lapidus A."/>
            <person name="Nolan M."/>
            <person name="Lucas S."/>
            <person name="Hammon N."/>
            <person name="Deshpande S."/>
            <person name="Cheng J.F."/>
            <person name="Tapia R."/>
            <person name="Han C."/>
            <person name="Goodwin L."/>
            <person name="Pitluck S."/>
            <person name="Huntemann M."/>
            <person name="Liolios K."/>
            <person name="Ivanova N."/>
            <person name="Pagani I."/>
            <person name="Mavromatis K."/>
            <person name="Ovchinikova G."/>
            <person name="Pati A."/>
            <person name="Chen A."/>
            <person name="Palaniappan K."/>
            <person name="Land M."/>
            <person name="Hauser L."/>
            <person name="Brambilla E.M."/>
            <person name="Rohde M."/>
            <person name="Spring S."/>
            <person name="Detter J.C."/>
            <person name="Woyke T."/>
            <person name="Bristow J."/>
            <person name="Eisen J.A."/>
            <person name="Markowitz V."/>
            <person name="Hugenholtz P."/>
            <person name="Kyrpides N.C."/>
            <person name="Klenk H.P."/>
        </authorList>
    </citation>
    <scope>NUCLEOTIDE SEQUENCE [LARGE SCALE GENOMIC DNA]</scope>
    <source>
        <strain evidence="3">ATCC 700848 / DSM 11109 / ASRB2</strain>
    </source>
</reference>
<proteinExistence type="predicted"/>
<dbReference type="InterPro" id="IPR027417">
    <property type="entry name" value="P-loop_NTPase"/>
</dbReference>
<feature type="coiled-coil region" evidence="1">
    <location>
        <begin position="424"/>
        <end position="471"/>
    </location>
</feature>
<evidence type="ECO:0000313" key="2">
    <source>
        <dbReference type="EMBL" id="AEB08601.1"/>
    </source>
</evidence>
<dbReference type="EMBL" id="CP002629">
    <property type="protein sequence ID" value="AEB08601.1"/>
    <property type="molecule type" value="Genomic_DNA"/>
</dbReference>
<dbReference type="GO" id="GO:0000731">
    <property type="term" value="P:DNA synthesis involved in DNA repair"/>
    <property type="evidence" value="ECO:0007669"/>
    <property type="project" value="TreeGrafter"/>
</dbReference>
<dbReference type="SUPFAM" id="SSF52540">
    <property type="entry name" value="P-loop containing nucleoside triphosphate hydrolases"/>
    <property type="match status" value="1"/>
</dbReference>
<evidence type="ECO:0000256" key="1">
    <source>
        <dbReference type="SAM" id="Coils"/>
    </source>
</evidence>
<feature type="coiled-coil region" evidence="1">
    <location>
        <begin position="558"/>
        <end position="626"/>
    </location>
</feature>
<dbReference type="GO" id="GO:0006302">
    <property type="term" value="P:double-strand break repair"/>
    <property type="evidence" value="ECO:0007669"/>
    <property type="project" value="TreeGrafter"/>
</dbReference>
<reference evidence="3" key="2">
    <citation type="submission" date="2011-03" db="EMBL/GenBank/DDBJ databases">
        <title>The complete genome of Desulfobacca acetoxidans DSM 11109.</title>
        <authorList>
            <consortium name="US DOE Joint Genome Institute (JGI-PGF)"/>
            <person name="Lucas S."/>
            <person name="Copeland A."/>
            <person name="Lapidus A."/>
            <person name="Bruce D."/>
            <person name="Goodwin L."/>
            <person name="Pitluck S."/>
            <person name="Peters L."/>
            <person name="Kyrpides N."/>
            <person name="Mavromatis K."/>
            <person name="Ivanova N."/>
            <person name="Ovchinnikova G."/>
            <person name="Teshima H."/>
            <person name="Detter J.C."/>
            <person name="Han C."/>
            <person name="Land M."/>
            <person name="Hauser L."/>
            <person name="Markowitz V."/>
            <person name="Cheng J.-F."/>
            <person name="Hugenholtz P."/>
            <person name="Woyke T."/>
            <person name="Wu D."/>
            <person name="Spring S."/>
            <person name="Schueler E."/>
            <person name="Brambilla E."/>
            <person name="Klenk H.-P."/>
            <person name="Eisen J.A."/>
        </authorList>
    </citation>
    <scope>NUCLEOTIDE SEQUENCE [LARGE SCALE GENOMIC DNA]</scope>
    <source>
        <strain evidence="3">ATCC 700848 / DSM 11109 / ASRB2</strain>
    </source>
</reference>
<accession>F2NGI8</accession>
<dbReference type="RefSeq" id="WP_013705714.1">
    <property type="nucleotide sequence ID" value="NC_015388.1"/>
</dbReference>
<protein>
    <recommendedName>
        <fullName evidence="4">Histidinol-phosphatase</fullName>
    </recommendedName>
</protein>